<dbReference type="PANTHER" id="PTHR20857">
    <property type="entry name" value="THIAMINE-PHOSPHATE PYROPHOSPHORYLASE"/>
    <property type="match status" value="1"/>
</dbReference>
<dbReference type="AlphaFoldDB" id="A0A967ECD4"/>
<dbReference type="Gene3D" id="3.20.20.70">
    <property type="entry name" value="Aldolase class I"/>
    <property type="match status" value="1"/>
</dbReference>
<accession>A0A967ECD4</accession>
<reference evidence="4" key="1">
    <citation type="submission" date="2019-11" db="EMBL/GenBank/DDBJ databases">
        <title>Description of new Acetobacter species.</title>
        <authorList>
            <person name="Cleenwerck I."/>
            <person name="Sombolestani A.S."/>
        </authorList>
    </citation>
    <scope>NUCLEOTIDE SEQUENCE</scope>
    <source>
        <strain evidence="4">LMG 1626</strain>
    </source>
</reference>
<dbReference type="PANTHER" id="PTHR20857:SF15">
    <property type="entry name" value="THIAMINE-PHOSPHATE SYNTHASE"/>
    <property type="match status" value="1"/>
</dbReference>
<proteinExistence type="predicted"/>
<comment type="caution">
    <text evidence="4">The sequence shown here is derived from an EMBL/GenBank/DDBJ whole genome shotgun (WGS) entry which is preliminary data.</text>
</comment>
<keyword evidence="5" id="KW-1185">Reference proteome</keyword>
<dbReference type="RefSeq" id="WP_166313288.1">
    <property type="nucleotide sequence ID" value="NZ_WOTH01000005.1"/>
</dbReference>
<dbReference type="EMBL" id="WOTH01000005">
    <property type="protein sequence ID" value="NHO53151.1"/>
    <property type="molecule type" value="Genomic_DNA"/>
</dbReference>
<dbReference type="GO" id="GO:0005737">
    <property type="term" value="C:cytoplasm"/>
    <property type="evidence" value="ECO:0007669"/>
    <property type="project" value="TreeGrafter"/>
</dbReference>
<dbReference type="Proteomes" id="UP000597459">
    <property type="component" value="Unassembled WGS sequence"/>
</dbReference>
<evidence type="ECO:0000259" key="3">
    <source>
        <dbReference type="Pfam" id="PF02581"/>
    </source>
</evidence>
<evidence type="ECO:0000313" key="4">
    <source>
        <dbReference type="EMBL" id="NHO53151.1"/>
    </source>
</evidence>
<feature type="domain" description="Thiamine phosphate synthase/TenI" evidence="3">
    <location>
        <begin position="13"/>
        <end position="159"/>
    </location>
</feature>
<protein>
    <submittedName>
        <fullName evidence="4">Thiamine phosphate synthase</fullName>
    </submittedName>
</protein>
<dbReference type="GO" id="GO:0004789">
    <property type="term" value="F:thiamine-phosphate diphosphorylase activity"/>
    <property type="evidence" value="ECO:0007669"/>
    <property type="project" value="TreeGrafter"/>
</dbReference>
<dbReference type="InterPro" id="IPR036206">
    <property type="entry name" value="ThiamineP_synth_sf"/>
</dbReference>
<comment type="pathway">
    <text evidence="1">Cofactor biosynthesis; thiamine diphosphate biosynthesis.</text>
</comment>
<dbReference type="CDD" id="cd00564">
    <property type="entry name" value="TMP_TenI"/>
    <property type="match status" value="1"/>
</dbReference>
<dbReference type="InterPro" id="IPR013785">
    <property type="entry name" value="Aldolase_TIM"/>
</dbReference>
<evidence type="ECO:0000256" key="1">
    <source>
        <dbReference type="ARBA" id="ARBA00004948"/>
    </source>
</evidence>
<dbReference type="InterPro" id="IPR022998">
    <property type="entry name" value="ThiamineP_synth_TenI"/>
</dbReference>
<evidence type="ECO:0000256" key="2">
    <source>
        <dbReference type="ARBA" id="ARBA00022977"/>
    </source>
</evidence>
<evidence type="ECO:0000313" key="5">
    <source>
        <dbReference type="Proteomes" id="UP000597459"/>
    </source>
</evidence>
<name>A0A967ECD4_9PROT</name>
<gene>
    <name evidence="4" type="ORF">GOB87_04140</name>
</gene>
<keyword evidence="2" id="KW-0784">Thiamine biosynthesis</keyword>
<dbReference type="GO" id="GO:0009228">
    <property type="term" value="P:thiamine biosynthetic process"/>
    <property type="evidence" value="ECO:0007669"/>
    <property type="project" value="UniProtKB-KW"/>
</dbReference>
<dbReference type="SUPFAM" id="SSF51391">
    <property type="entry name" value="Thiamin phosphate synthase"/>
    <property type="match status" value="1"/>
</dbReference>
<dbReference type="Pfam" id="PF02581">
    <property type="entry name" value="TMP-TENI"/>
    <property type="match status" value="1"/>
</dbReference>
<organism evidence="4 5">
    <name type="scientific">Acetobacter estunensis</name>
    <dbReference type="NCBI Taxonomy" id="104097"/>
    <lineage>
        <taxon>Bacteria</taxon>
        <taxon>Pseudomonadati</taxon>
        <taxon>Pseudomonadota</taxon>
        <taxon>Alphaproteobacteria</taxon>
        <taxon>Acetobacterales</taxon>
        <taxon>Acetobacteraceae</taxon>
        <taxon>Acetobacter</taxon>
    </lineage>
</organism>
<sequence>MTSTPSASEPCELYLVTPRLGPNTPLPDFETVLAALPVAAVRLRLEDASPTPQSQLIERVRAIVHRHDVALMLDGLPELARKTGCDGAHVPAEEVATARAALGNDLQLGAVCGFSRDLAMQAGEHGADYVAFGPFGDQPQDSDLALPKWWREMMELPVVTDYLPEQDSNLIPRELLTHSDFLALGTLHDDAPLTALWADPRSFASLF</sequence>